<comment type="caution">
    <text evidence="1">The sequence shown here is derived from an EMBL/GenBank/DDBJ whole genome shotgun (WGS) entry which is preliminary data.</text>
</comment>
<sequence length="57" mass="6244">MNIVCPEHKGAIEVPDKDIAEAFTTPMKALLVTCPVCREVVTIRNISLESLLYAGSR</sequence>
<organism evidence="1 2">
    <name type="scientific">Hufsiella ginkgonis</name>
    <dbReference type="NCBI Taxonomy" id="2695274"/>
    <lineage>
        <taxon>Bacteria</taxon>
        <taxon>Pseudomonadati</taxon>
        <taxon>Bacteroidota</taxon>
        <taxon>Sphingobacteriia</taxon>
        <taxon>Sphingobacteriales</taxon>
        <taxon>Sphingobacteriaceae</taxon>
        <taxon>Hufsiella</taxon>
    </lineage>
</organism>
<accession>A0A7K1Y076</accession>
<evidence type="ECO:0000313" key="1">
    <source>
        <dbReference type="EMBL" id="MXV16477.1"/>
    </source>
</evidence>
<proteinExistence type="predicted"/>
<dbReference type="AlphaFoldDB" id="A0A7K1Y076"/>
<dbReference type="RefSeq" id="WP_160907470.1">
    <property type="nucleotide sequence ID" value="NZ_WVHS01000003.1"/>
</dbReference>
<evidence type="ECO:0000313" key="2">
    <source>
        <dbReference type="Proteomes" id="UP000451233"/>
    </source>
</evidence>
<protein>
    <submittedName>
        <fullName evidence="1">Uncharacterized protein</fullName>
    </submittedName>
</protein>
<dbReference type="Proteomes" id="UP000451233">
    <property type="component" value="Unassembled WGS sequence"/>
</dbReference>
<dbReference type="EMBL" id="WVHS01000003">
    <property type="protein sequence ID" value="MXV16477.1"/>
    <property type="molecule type" value="Genomic_DNA"/>
</dbReference>
<gene>
    <name evidence="1" type="ORF">GS398_14285</name>
</gene>
<reference evidence="1 2" key="1">
    <citation type="submission" date="2019-11" db="EMBL/GenBank/DDBJ databases">
        <title>Pedobacter sp. HMF7056 Genome sequencing and assembly.</title>
        <authorList>
            <person name="Kang H."/>
            <person name="Kim H."/>
            <person name="Joh K."/>
        </authorList>
    </citation>
    <scope>NUCLEOTIDE SEQUENCE [LARGE SCALE GENOMIC DNA]</scope>
    <source>
        <strain evidence="1 2">HMF7056</strain>
    </source>
</reference>
<keyword evidence="2" id="KW-1185">Reference proteome</keyword>
<name>A0A7K1Y076_9SPHI</name>